<dbReference type="InterPro" id="IPR036390">
    <property type="entry name" value="WH_DNA-bd_sf"/>
</dbReference>
<dbReference type="CDD" id="cd07377">
    <property type="entry name" value="WHTH_GntR"/>
    <property type="match status" value="1"/>
</dbReference>
<dbReference type="AlphaFoldDB" id="A0A315EN20"/>
<dbReference type="InterPro" id="IPR011711">
    <property type="entry name" value="GntR_C"/>
</dbReference>
<dbReference type="Gene3D" id="1.10.10.10">
    <property type="entry name" value="Winged helix-like DNA-binding domain superfamily/Winged helix DNA-binding domain"/>
    <property type="match status" value="1"/>
</dbReference>
<dbReference type="PROSITE" id="PS50949">
    <property type="entry name" value="HTH_GNTR"/>
    <property type="match status" value="1"/>
</dbReference>
<dbReference type="GO" id="GO:0003677">
    <property type="term" value="F:DNA binding"/>
    <property type="evidence" value="ECO:0007669"/>
    <property type="project" value="UniProtKB-KW"/>
</dbReference>
<keyword evidence="1" id="KW-0805">Transcription regulation</keyword>
<dbReference type="SUPFAM" id="SSF46785">
    <property type="entry name" value="Winged helix' DNA-binding domain"/>
    <property type="match status" value="1"/>
</dbReference>
<evidence type="ECO:0000259" key="4">
    <source>
        <dbReference type="PROSITE" id="PS50949"/>
    </source>
</evidence>
<comment type="caution">
    <text evidence="5">The sequence shown here is derived from an EMBL/GenBank/DDBJ whole genome shotgun (WGS) entry which is preliminary data.</text>
</comment>
<name>A0A315EN20_9BURK</name>
<dbReference type="EMBL" id="NESP01000001">
    <property type="protein sequence ID" value="PUE59296.1"/>
    <property type="molecule type" value="Genomic_DNA"/>
</dbReference>
<evidence type="ECO:0000313" key="6">
    <source>
        <dbReference type="Proteomes" id="UP000251341"/>
    </source>
</evidence>
<dbReference type="Pfam" id="PF07729">
    <property type="entry name" value="FCD"/>
    <property type="match status" value="1"/>
</dbReference>
<sequence length="220" mass="24706">MKISDQIRLRIESAISSGELLPGDAIDDVALATQHKVSRTPVREALLQLQAQGILSSTPRGGHIVSKMNLQQLLSLWELLAELEGVVVRLACERMTNDEIKALVKQHRSSQKLATKEDIDGWQEANLKFHEIIYEGARNSFLRQEVLRIRSRTGAYRRHAFGALGRIKSSYEQHEKIVNALEKRDAAAAFTCMTAHMRPGRDSKTLNDFIISLPRELLAG</sequence>
<dbReference type="RefSeq" id="WP_108359384.1">
    <property type="nucleotide sequence ID" value="NZ_NESP01000001.1"/>
</dbReference>
<dbReference type="SUPFAM" id="SSF48008">
    <property type="entry name" value="GntR ligand-binding domain-like"/>
    <property type="match status" value="1"/>
</dbReference>
<dbReference type="InterPro" id="IPR000524">
    <property type="entry name" value="Tscrpt_reg_HTH_GntR"/>
</dbReference>
<evidence type="ECO:0000256" key="1">
    <source>
        <dbReference type="ARBA" id="ARBA00023015"/>
    </source>
</evidence>
<dbReference type="Gene3D" id="1.20.120.530">
    <property type="entry name" value="GntR ligand-binding domain-like"/>
    <property type="match status" value="1"/>
</dbReference>
<keyword evidence="6" id="KW-1185">Reference proteome</keyword>
<evidence type="ECO:0000256" key="3">
    <source>
        <dbReference type="ARBA" id="ARBA00023163"/>
    </source>
</evidence>
<accession>A0A315EN20</accession>
<evidence type="ECO:0000256" key="2">
    <source>
        <dbReference type="ARBA" id="ARBA00023125"/>
    </source>
</evidence>
<keyword evidence="2" id="KW-0238">DNA-binding</keyword>
<organism evidence="5 6">
    <name type="scientific">Limnohabitans curvus</name>
    <dbReference type="NCBI Taxonomy" id="323423"/>
    <lineage>
        <taxon>Bacteria</taxon>
        <taxon>Pseudomonadati</taxon>
        <taxon>Pseudomonadota</taxon>
        <taxon>Betaproteobacteria</taxon>
        <taxon>Burkholderiales</taxon>
        <taxon>Comamonadaceae</taxon>
        <taxon>Limnohabitans</taxon>
    </lineage>
</organism>
<feature type="domain" description="HTH gntR-type" evidence="4">
    <location>
        <begin position="1"/>
        <end position="68"/>
    </location>
</feature>
<reference evidence="5 6" key="1">
    <citation type="submission" date="2017-04" db="EMBL/GenBank/DDBJ databases">
        <title>Unexpected and diverse lifestyles within the genus Limnohabitans.</title>
        <authorList>
            <person name="Kasalicky V."/>
            <person name="Mehrshad M."/>
            <person name="Andrei S.-A."/>
            <person name="Salcher M."/>
            <person name="Kratochvilova H."/>
            <person name="Simek K."/>
            <person name="Ghai R."/>
        </authorList>
    </citation>
    <scope>NUCLEOTIDE SEQUENCE [LARGE SCALE GENOMIC DNA]</scope>
    <source>
        <strain evidence="5 6">MWH-C5</strain>
    </source>
</reference>
<dbReference type="InterPro" id="IPR008920">
    <property type="entry name" value="TF_FadR/GntR_C"/>
</dbReference>
<protein>
    <submittedName>
        <fullName evidence="5">GntR family transcriptional regulator</fullName>
    </submittedName>
</protein>
<dbReference type="PANTHER" id="PTHR43537:SF49">
    <property type="entry name" value="TRANSCRIPTIONAL REGULATORY PROTEIN"/>
    <property type="match status" value="1"/>
</dbReference>
<gene>
    <name evidence="5" type="ORF">B9Z44_06765</name>
</gene>
<dbReference type="Pfam" id="PF00392">
    <property type="entry name" value="GntR"/>
    <property type="match status" value="1"/>
</dbReference>
<dbReference type="InterPro" id="IPR036388">
    <property type="entry name" value="WH-like_DNA-bd_sf"/>
</dbReference>
<dbReference type="SMART" id="SM00345">
    <property type="entry name" value="HTH_GNTR"/>
    <property type="match status" value="1"/>
</dbReference>
<proteinExistence type="predicted"/>
<evidence type="ECO:0000313" key="5">
    <source>
        <dbReference type="EMBL" id="PUE59296.1"/>
    </source>
</evidence>
<dbReference type="GO" id="GO:0003700">
    <property type="term" value="F:DNA-binding transcription factor activity"/>
    <property type="evidence" value="ECO:0007669"/>
    <property type="project" value="InterPro"/>
</dbReference>
<dbReference type="Proteomes" id="UP000251341">
    <property type="component" value="Unassembled WGS sequence"/>
</dbReference>
<dbReference type="PANTHER" id="PTHR43537">
    <property type="entry name" value="TRANSCRIPTIONAL REGULATOR, GNTR FAMILY"/>
    <property type="match status" value="1"/>
</dbReference>
<keyword evidence="3" id="KW-0804">Transcription</keyword>
<dbReference type="SMART" id="SM00895">
    <property type="entry name" value="FCD"/>
    <property type="match status" value="1"/>
</dbReference>